<evidence type="ECO:0000313" key="3">
    <source>
        <dbReference type="Proteomes" id="UP000269221"/>
    </source>
</evidence>
<feature type="compositionally biased region" description="Polar residues" evidence="1">
    <location>
        <begin position="71"/>
        <end position="83"/>
    </location>
</feature>
<feature type="compositionally biased region" description="Polar residues" evidence="1">
    <location>
        <begin position="180"/>
        <end position="191"/>
    </location>
</feature>
<protein>
    <submittedName>
        <fullName evidence="2">Uncharacterized protein</fullName>
    </submittedName>
</protein>
<sequence length="226" mass="26071">MEEDKANFISQPSSPLPSWPEDQQLSDWEEYSKVDLYSLGEVESYKELSDWEESIGQELSEEEDSVGQEFSKGNDNRPSVQSNWEDDSDNELAQDNWEHVSIQNTGIKALLREEDDWDELSVLELREQEDREQRLGHFAEDGLLAPVPREAWVEHQALEQCPQVPFCAWPPHDPVPALRSCSSPSTPQLQAKSPHKKRPSHIRRALRVVRSLFCCHWPCLKPLPED</sequence>
<evidence type="ECO:0000313" key="2">
    <source>
        <dbReference type="EMBL" id="RMC06441.1"/>
    </source>
</evidence>
<feature type="region of interest" description="Disordered" evidence="1">
    <location>
        <begin position="1"/>
        <end position="24"/>
    </location>
</feature>
<feature type="region of interest" description="Disordered" evidence="1">
    <location>
        <begin position="179"/>
        <end position="200"/>
    </location>
</feature>
<dbReference type="OrthoDB" id="9214450at2759"/>
<dbReference type="Proteomes" id="UP000269221">
    <property type="component" value="Unassembled WGS sequence"/>
</dbReference>
<feature type="compositionally biased region" description="Acidic residues" evidence="1">
    <location>
        <begin position="50"/>
        <end position="66"/>
    </location>
</feature>
<comment type="caution">
    <text evidence="2">The sequence shown here is derived from an EMBL/GenBank/DDBJ whole genome shotgun (WGS) entry which is preliminary data.</text>
</comment>
<proteinExistence type="predicted"/>
<dbReference type="AlphaFoldDB" id="A0A3M0K285"/>
<accession>A0A3M0K285</accession>
<feature type="region of interest" description="Disordered" evidence="1">
    <location>
        <begin position="50"/>
        <end position="94"/>
    </location>
</feature>
<name>A0A3M0K285_HIRRU</name>
<dbReference type="EMBL" id="QRBI01000120">
    <property type="protein sequence ID" value="RMC06441.1"/>
    <property type="molecule type" value="Genomic_DNA"/>
</dbReference>
<gene>
    <name evidence="2" type="ORF">DUI87_15875</name>
</gene>
<keyword evidence="3" id="KW-1185">Reference proteome</keyword>
<evidence type="ECO:0000256" key="1">
    <source>
        <dbReference type="SAM" id="MobiDB-lite"/>
    </source>
</evidence>
<organism evidence="2 3">
    <name type="scientific">Hirundo rustica rustica</name>
    <dbReference type="NCBI Taxonomy" id="333673"/>
    <lineage>
        <taxon>Eukaryota</taxon>
        <taxon>Metazoa</taxon>
        <taxon>Chordata</taxon>
        <taxon>Craniata</taxon>
        <taxon>Vertebrata</taxon>
        <taxon>Euteleostomi</taxon>
        <taxon>Archelosauria</taxon>
        <taxon>Archosauria</taxon>
        <taxon>Dinosauria</taxon>
        <taxon>Saurischia</taxon>
        <taxon>Theropoda</taxon>
        <taxon>Coelurosauria</taxon>
        <taxon>Aves</taxon>
        <taxon>Neognathae</taxon>
        <taxon>Neoaves</taxon>
        <taxon>Telluraves</taxon>
        <taxon>Australaves</taxon>
        <taxon>Passeriformes</taxon>
        <taxon>Sylvioidea</taxon>
        <taxon>Hirundinidae</taxon>
        <taxon>Hirundo</taxon>
    </lineage>
</organism>
<reference evidence="2 3" key="1">
    <citation type="submission" date="2018-07" db="EMBL/GenBank/DDBJ databases">
        <title>A high quality draft genome assembly of the barn swallow (H. rustica rustica).</title>
        <authorList>
            <person name="Formenti G."/>
            <person name="Chiara M."/>
            <person name="Poveda L."/>
            <person name="Francoijs K.-J."/>
            <person name="Bonisoli-Alquati A."/>
            <person name="Canova L."/>
            <person name="Gianfranceschi L."/>
            <person name="Horner D.S."/>
            <person name="Saino N."/>
        </authorList>
    </citation>
    <scope>NUCLEOTIDE SEQUENCE [LARGE SCALE GENOMIC DNA]</scope>
    <source>
        <strain evidence="2">Chelidonia</strain>
        <tissue evidence="2">Blood</tissue>
    </source>
</reference>